<dbReference type="Pfam" id="PF00582">
    <property type="entry name" value="Usp"/>
    <property type="match status" value="1"/>
</dbReference>
<dbReference type="InterPro" id="IPR014729">
    <property type="entry name" value="Rossmann-like_a/b/a_fold"/>
</dbReference>
<dbReference type="Gene3D" id="3.40.50.620">
    <property type="entry name" value="HUPs"/>
    <property type="match status" value="1"/>
</dbReference>
<keyword evidence="4" id="KW-1185">Reference proteome</keyword>
<dbReference type="AlphaFoldDB" id="A0A9Q9IRB1"/>
<gene>
    <name evidence="3" type="ORF">Daura_18290</name>
</gene>
<sequence length="149" mass="15762">MTIRDRIVVGVDGTEAARHALRWAVAEGLRTGVPVEAVTAWTWDGVPPTGAGPGVERELARLLCRHEVAQVDAAGTAMSVVAGDPVTVLLAAARRARLLVLGSHGHGRLRRALLGSTSGRCVRRAGCPVVVVPPPRHTIDSGRSVTRRY</sequence>
<dbReference type="PANTHER" id="PTHR46553">
    <property type="entry name" value="ADENINE NUCLEOTIDE ALPHA HYDROLASES-LIKE SUPERFAMILY PROTEIN"/>
    <property type="match status" value="1"/>
</dbReference>
<proteinExistence type="inferred from homology"/>
<dbReference type="Proteomes" id="UP001058003">
    <property type="component" value="Chromosome"/>
</dbReference>
<dbReference type="PANTHER" id="PTHR46553:SF3">
    <property type="entry name" value="ADENINE NUCLEOTIDE ALPHA HYDROLASES-LIKE SUPERFAMILY PROTEIN"/>
    <property type="match status" value="1"/>
</dbReference>
<evidence type="ECO:0000313" key="3">
    <source>
        <dbReference type="EMBL" id="UWZ57945.1"/>
    </source>
</evidence>
<comment type="similarity">
    <text evidence="1">Belongs to the universal stress protein A family.</text>
</comment>
<evidence type="ECO:0000259" key="2">
    <source>
        <dbReference type="Pfam" id="PF00582"/>
    </source>
</evidence>
<dbReference type="PRINTS" id="PR01438">
    <property type="entry name" value="UNVRSLSTRESS"/>
</dbReference>
<dbReference type="KEGG" id="daur:Daura_18290"/>
<organism evidence="3 4">
    <name type="scientific">Dactylosporangium aurantiacum</name>
    <dbReference type="NCBI Taxonomy" id="35754"/>
    <lineage>
        <taxon>Bacteria</taxon>
        <taxon>Bacillati</taxon>
        <taxon>Actinomycetota</taxon>
        <taxon>Actinomycetes</taxon>
        <taxon>Micromonosporales</taxon>
        <taxon>Micromonosporaceae</taxon>
        <taxon>Dactylosporangium</taxon>
    </lineage>
</organism>
<reference evidence="3" key="1">
    <citation type="submission" date="2021-04" db="EMBL/GenBank/DDBJ databases">
        <title>Dactylosporangium aurantiacum NRRL B-8018 full assembly.</title>
        <authorList>
            <person name="Hartkoorn R.C."/>
            <person name="Beaudoing E."/>
            <person name="Hot D."/>
        </authorList>
    </citation>
    <scope>NUCLEOTIDE SEQUENCE</scope>
    <source>
        <strain evidence="3">NRRL B-8018</strain>
    </source>
</reference>
<name>A0A9Q9IRB1_9ACTN</name>
<dbReference type="RefSeq" id="WP_033360075.1">
    <property type="nucleotide sequence ID" value="NZ_CP073767.1"/>
</dbReference>
<evidence type="ECO:0000313" key="4">
    <source>
        <dbReference type="Proteomes" id="UP001058003"/>
    </source>
</evidence>
<dbReference type="EMBL" id="CP073767">
    <property type="protein sequence ID" value="UWZ57945.1"/>
    <property type="molecule type" value="Genomic_DNA"/>
</dbReference>
<evidence type="ECO:0000256" key="1">
    <source>
        <dbReference type="ARBA" id="ARBA00008791"/>
    </source>
</evidence>
<dbReference type="CDD" id="cd00293">
    <property type="entry name" value="USP-like"/>
    <property type="match status" value="1"/>
</dbReference>
<feature type="domain" description="UspA" evidence="2">
    <location>
        <begin position="5"/>
        <end position="133"/>
    </location>
</feature>
<dbReference type="InterPro" id="IPR006016">
    <property type="entry name" value="UspA"/>
</dbReference>
<dbReference type="SUPFAM" id="SSF52402">
    <property type="entry name" value="Adenine nucleotide alpha hydrolases-like"/>
    <property type="match status" value="1"/>
</dbReference>
<accession>A0A9Q9IRB1</accession>
<dbReference type="OrthoDB" id="4867015at2"/>
<protein>
    <submittedName>
        <fullName evidence="3">Universal stress protein</fullName>
    </submittedName>
</protein>
<dbReference type="InterPro" id="IPR006015">
    <property type="entry name" value="Universal_stress_UspA"/>
</dbReference>